<comment type="subcellular location">
    <subcellularLocation>
        <location evidence="2">Nucleus</location>
    </subcellularLocation>
</comment>
<accession>A0AAV0QIK8</accession>
<feature type="region of interest" description="Disordered" evidence="3">
    <location>
        <begin position="50"/>
        <end position="143"/>
    </location>
</feature>
<evidence type="ECO:0000256" key="1">
    <source>
        <dbReference type="ARBA" id="ARBA00008614"/>
    </source>
</evidence>
<dbReference type="InterPro" id="IPR040390">
    <property type="entry name" value="TIFY/JAZ"/>
</dbReference>
<comment type="caution">
    <text evidence="5">The sequence shown here is derived from an EMBL/GenBank/DDBJ whole genome shotgun (WGS) entry which is preliminary data.</text>
</comment>
<feature type="domain" description="Tify" evidence="4">
    <location>
        <begin position="10"/>
        <end position="44"/>
    </location>
</feature>
<comment type="domain">
    <text evidence="2">The jas domain is required for interaction with COI1.</text>
</comment>
<keyword evidence="2" id="KW-1184">Jasmonic acid signaling pathway</keyword>
<dbReference type="SMART" id="SM00979">
    <property type="entry name" value="TIFY"/>
    <property type="match status" value="1"/>
</dbReference>
<comment type="similarity">
    <text evidence="1 2">Belongs to the TIFY/JAZ family.</text>
</comment>
<protein>
    <recommendedName>
        <fullName evidence="2">Protein TIFY</fullName>
    </recommendedName>
    <alternativeName>
        <fullName evidence="2">Jasmonate ZIM domain-containing protein</fullName>
    </alternativeName>
</protein>
<evidence type="ECO:0000313" key="5">
    <source>
        <dbReference type="EMBL" id="CAI0545010.1"/>
    </source>
</evidence>
<organism evidence="5 6">
    <name type="scientific">Linum tenue</name>
    <dbReference type="NCBI Taxonomy" id="586396"/>
    <lineage>
        <taxon>Eukaryota</taxon>
        <taxon>Viridiplantae</taxon>
        <taxon>Streptophyta</taxon>
        <taxon>Embryophyta</taxon>
        <taxon>Tracheophyta</taxon>
        <taxon>Spermatophyta</taxon>
        <taxon>Magnoliopsida</taxon>
        <taxon>eudicotyledons</taxon>
        <taxon>Gunneridae</taxon>
        <taxon>Pentapetalae</taxon>
        <taxon>rosids</taxon>
        <taxon>fabids</taxon>
        <taxon>Malpighiales</taxon>
        <taxon>Linaceae</taxon>
        <taxon>Linum</taxon>
    </lineage>
</organism>
<dbReference type="PANTHER" id="PTHR33077">
    <property type="entry name" value="PROTEIN TIFY 4A-RELATED-RELATED"/>
    <property type="match status" value="1"/>
</dbReference>
<evidence type="ECO:0000313" key="6">
    <source>
        <dbReference type="Proteomes" id="UP001154282"/>
    </source>
</evidence>
<dbReference type="InterPro" id="IPR010399">
    <property type="entry name" value="Tify_dom"/>
</dbReference>
<dbReference type="GO" id="GO:0031347">
    <property type="term" value="P:regulation of defense response"/>
    <property type="evidence" value="ECO:0007669"/>
    <property type="project" value="UniProtKB-UniRule"/>
</dbReference>
<feature type="compositionally biased region" description="Basic and acidic residues" evidence="3">
    <location>
        <begin position="56"/>
        <end position="69"/>
    </location>
</feature>
<proteinExistence type="inferred from homology"/>
<dbReference type="PANTHER" id="PTHR33077:SF17">
    <property type="entry name" value="PROTEIN TIFY 5B"/>
    <property type="match status" value="1"/>
</dbReference>
<dbReference type="InterPro" id="IPR018467">
    <property type="entry name" value="CCT_CS"/>
</dbReference>
<dbReference type="GO" id="GO:0009611">
    <property type="term" value="P:response to wounding"/>
    <property type="evidence" value="ECO:0007669"/>
    <property type="project" value="UniProtKB-UniRule"/>
</dbReference>
<evidence type="ECO:0000259" key="4">
    <source>
        <dbReference type="PROSITE" id="PS51320"/>
    </source>
</evidence>
<keyword evidence="6" id="KW-1185">Reference proteome</keyword>
<dbReference type="Proteomes" id="UP001154282">
    <property type="component" value="Unassembled WGS sequence"/>
</dbReference>
<gene>
    <name evidence="5" type="ORF">LITE_LOCUS43402</name>
</gene>
<dbReference type="GO" id="GO:0005634">
    <property type="term" value="C:nucleus"/>
    <property type="evidence" value="ECO:0007669"/>
    <property type="project" value="UniProtKB-SubCell"/>
</dbReference>
<dbReference type="Pfam" id="PF06200">
    <property type="entry name" value="tify"/>
    <property type="match status" value="1"/>
</dbReference>
<name>A0AAV0QIK8_9ROSI</name>
<dbReference type="GO" id="GO:2000022">
    <property type="term" value="P:regulation of jasmonic acid mediated signaling pathway"/>
    <property type="evidence" value="ECO:0007669"/>
    <property type="project" value="UniProtKB-UniRule"/>
</dbReference>
<dbReference type="PROSITE" id="PS51320">
    <property type="entry name" value="TIFY"/>
    <property type="match status" value="1"/>
</dbReference>
<evidence type="ECO:0000256" key="2">
    <source>
        <dbReference type="RuleBase" id="RU369065"/>
    </source>
</evidence>
<dbReference type="AlphaFoldDB" id="A0AAV0QIK8"/>
<comment type="function">
    <text evidence="2">Repressor of jasmonate responses.</text>
</comment>
<reference evidence="5" key="1">
    <citation type="submission" date="2022-08" db="EMBL/GenBank/DDBJ databases">
        <authorList>
            <person name="Gutierrez-Valencia J."/>
        </authorList>
    </citation>
    <scope>NUCLEOTIDE SEQUENCE</scope>
</reference>
<evidence type="ECO:0000256" key="3">
    <source>
        <dbReference type="SAM" id="MobiDB-lite"/>
    </source>
</evidence>
<sequence length="143" mass="16540">MGDKGEERPPQQRKQQLTIFYNGRVCVSDVTEFQARAIMMLAASQETEEMWMTADKQQHKDEKKTERNNRRSGSGESGDGSSSEPPSPSSGHRYHHPPPPPPPLHLQLYSPNSLYMKRSLQRFLQKRKHRIQDTASPYHHHRP</sequence>
<dbReference type="Pfam" id="PF09425">
    <property type="entry name" value="Jas_motif"/>
    <property type="match status" value="1"/>
</dbReference>
<keyword evidence="2" id="KW-0539">Nucleus</keyword>
<dbReference type="EMBL" id="CAMGYJ010000009">
    <property type="protein sequence ID" value="CAI0545010.1"/>
    <property type="molecule type" value="Genomic_DNA"/>
</dbReference>